<keyword evidence="2" id="KW-1185">Reference proteome</keyword>
<proteinExistence type="predicted"/>
<reference evidence="1" key="1">
    <citation type="submission" date="2021-01" db="EMBL/GenBank/DDBJ databases">
        <authorList>
            <consortium name="Aspergillus chevalieri M1 genome sequencing consortium"/>
            <person name="Kazuki M."/>
            <person name="Futagami T."/>
        </authorList>
    </citation>
    <scope>NUCLEOTIDE SEQUENCE</scope>
    <source>
        <strain evidence="1">M1</strain>
    </source>
</reference>
<organism evidence="1 2">
    <name type="scientific">Aspergillus chevalieri</name>
    <name type="common">Eurotium chevalieri</name>
    <dbReference type="NCBI Taxonomy" id="182096"/>
    <lineage>
        <taxon>Eukaryota</taxon>
        <taxon>Fungi</taxon>
        <taxon>Dikarya</taxon>
        <taxon>Ascomycota</taxon>
        <taxon>Pezizomycotina</taxon>
        <taxon>Eurotiomycetes</taxon>
        <taxon>Eurotiomycetidae</taxon>
        <taxon>Eurotiales</taxon>
        <taxon>Aspergillaceae</taxon>
        <taxon>Aspergillus</taxon>
        <taxon>Aspergillus subgen. Aspergillus</taxon>
    </lineage>
</organism>
<dbReference type="RefSeq" id="XP_043135704.1">
    <property type="nucleotide sequence ID" value="XM_043277869.1"/>
</dbReference>
<protein>
    <submittedName>
        <fullName evidence="1">Uncharacterized protein</fullName>
    </submittedName>
</protein>
<dbReference type="Proteomes" id="UP000637239">
    <property type="component" value="Chromosome 3"/>
</dbReference>
<evidence type="ECO:0000313" key="2">
    <source>
        <dbReference type="Proteomes" id="UP000637239"/>
    </source>
</evidence>
<dbReference type="KEGG" id="ache:ACHE_31169A"/>
<dbReference type="GeneID" id="66981541"/>
<evidence type="ECO:0000313" key="1">
    <source>
        <dbReference type="EMBL" id="BCR87182.1"/>
    </source>
</evidence>
<dbReference type="AlphaFoldDB" id="A0A7R7ZNE5"/>
<gene>
    <name evidence="1" type="ORF">ACHE_31169A</name>
</gene>
<name>A0A7R7ZNE5_ASPCH</name>
<reference evidence="1" key="2">
    <citation type="submission" date="2021-02" db="EMBL/GenBank/DDBJ databases">
        <title>Aspergillus chevalieri M1 genome sequence.</title>
        <authorList>
            <person name="Kadooka C."/>
            <person name="Mori K."/>
            <person name="Futagami T."/>
        </authorList>
    </citation>
    <scope>NUCLEOTIDE SEQUENCE</scope>
    <source>
        <strain evidence="1">M1</strain>
    </source>
</reference>
<sequence length="84" mass="9517">MDCINHHKAEACLELGIAQHGRKLVADSQLKADKYVCIFSFMYLLKDIAIDCIPIQEAGFATNPFDITGLLFNNLLERENDERC</sequence>
<dbReference type="EMBL" id="AP024418">
    <property type="protein sequence ID" value="BCR87182.1"/>
    <property type="molecule type" value="Genomic_DNA"/>
</dbReference>
<accession>A0A7R7ZNE5</accession>